<keyword evidence="1" id="KW-0812">Transmembrane</keyword>
<feature type="signal peptide" evidence="2">
    <location>
        <begin position="1"/>
        <end position="21"/>
    </location>
</feature>
<feature type="chain" id="PRO_5011601029" description="VPLPA-CTERM protein sorting domain-containing protein" evidence="2">
    <location>
        <begin position="22"/>
        <end position="212"/>
    </location>
</feature>
<evidence type="ECO:0000256" key="2">
    <source>
        <dbReference type="SAM" id="SignalP"/>
    </source>
</evidence>
<keyword evidence="4" id="KW-1185">Reference proteome</keyword>
<keyword evidence="1" id="KW-0472">Membrane</keyword>
<name>A0A1I3K822_9RHOB</name>
<feature type="transmembrane region" description="Helical" evidence="1">
    <location>
        <begin position="184"/>
        <end position="204"/>
    </location>
</feature>
<evidence type="ECO:0008006" key="5">
    <source>
        <dbReference type="Google" id="ProtNLM"/>
    </source>
</evidence>
<keyword evidence="1" id="KW-1133">Transmembrane helix</keyword>
<accession>A0A1I3K822</accession>
<protein>
    <recommendedName>
        <fullName evidence="5">VPLPA-CTERM protein sorting domain-containing protein</fullName>
    </recommendedName>
</protein>
<dbReference type="AlphaFoldDB" id="A0A1I3K822"/>
<dbReference type="Proteomes" id="UP000199377">
    <property type="component" value="Unassembled WGS sequence"/>
</dbReference>
<sequence>MYRAIPAAAFLAALLPSPAGAASLSLFVTTLGASADHPAFRIENTSTDGARIETFSLTIGDMAFNFDRVTNRQRFGVQSSTLTRGGTGQAGQRTDAIAFAFEGFDAGDAFAFRAELDPDSGSGTVDFREIFFSNDGGSVVPNATFTALFSEDRTVTARFQEALAPAESYTLTAGDSGGVDPMPIPLAASAPALAAGLAALWAAARRRGRISG</sequence>
<dbReference type="EMBL" id="FOQH01000008">
    <property type="protein sequence ID" value="SFI68661.1"/>
    <property type="molecule type" value="Genomic_DNA"/>
</dbReference>
<keyword evidence="2" id="KW-0732">Signal</keyword>
<evidence type="ECO:0000256" key="1">
    <source>
        <dbReference type="SAM" id="Phobius"/>
    </source>
</evidence>
<organism evidence="3 4">
    <name type="scientific">Albimonas pacifica</name>
    <dbReference type="NCBI Taxonomy" id="1114924"/>
    <lineage>
        <taxon>Bacteria</taxon>
        <taxon>Pseudomonadati</taxon>
        <taxon>Pseudomonadota</taxon>
        <taxon>Alphaproteobacteria</taxon>
        <taxon>Rhodobacterales</taxon>
        <taxon>Paracoccaceae</taxon>
        <taxon>Albimonas</taxon>
    </lineage>
</organism>
<gene>
    <name evidence="3" type="ORF">SAMN05216258_108338</name>
</gene>
<reference evidence="3 4" key="1">
    <citation type="submission" date="2016-10" db="EMBL/GenBank/DDBJ databases">
        <authorList>
            <person name="de Groot N.N."/>
        </authorList>
    </citation>
    <scope>NUCLEOTIDE SEQUENCE [LARGE SCALE GENOMIC DNA]</scope>
    <source>
        <strain evidence="3 4">CGMCC 1.11030</strain>
    </source>
</reference>
<proteinExistence type="predicted"/>
<evidence type="ECO:0000313" key="3">
    <source>
        <dbReference type="EMBL" id="SFI68661.1"/>
    </source>
</evidence>
<dbReference type="RefSeq" id="WP_092862162.1">
    <property type="nucleotide sequence ID" value="NZ_FOQH01000008.1"/>
</dbReference>
<evidence type="ECO:0000313" key="4">
    <source>
        <dbReference type="Proteomes" id="UP000199377"/>
    </source>
</evidence>